<feature type="chain" id="PRO_5035144433" description="PPIase cyclophilin-type domain-containing protein" evidence="1">
    <location>
        <begin position="17"/>
        <end position="266"/>
    </location>
</feature>
<dbReference type="AlphaFoldDB" id="A0A8J2X1D7"/>
<feature type="signal peptide" evidence="1">
    <location>
        <begin position="1"/>
        <end position="16"/>
    </location>
</feature>
<organism evidence="2 3">
    <name type="scientific">Pelagomonas calceolata</name>
    <dbReference type="NCBI Taxonomy" id="35677"/>
    <lineage>
        <taxon>Eukaryota</taxon>
        <taxon>Sar</taxon>
        <taxon>Stramenopiles</taxon>
        <taxon>Ochrophyta</taxon>
        <taxon>Pelagophyceae</taxon>
        <taxon>Pelagomonadales</taxon>
        <taxon>Pelagomonadaceae</taxon>
        <taxon>Pelagomonas</taxon>
    </lineage>
</organism>
<evidence type="ECO:0000313" key="3">
    <source>
        <dbReference type="Proteomes" id="UP000789595"/>
    </source>
</evidence>
<accession>A0A8J2X1D7</accession>
<gene>
    <name evidence="2" type="ORF">PECAL_5P07590</name>
</gene>
<keyword evidence="1" id="KW-0732">Signal</keyword>
<proteinExistence type="predicted"/>
<keyword evidence="3" id="KW-1185">Reference proteome</keyword>
<name>A0A8J2X1D7_9STRA</name>
<dbReference type="Proteomes" id="UP000789595">
    <property type="component" value="Unassembled WGS sequence"/>
</dbReference>
<reference evidence="2" key="1">
    <citation type="submission" date="2021-11" db="EMBL/GenBank/DDBJ databases">
        <authorList>
            <consortium name="Genoscope - CEA"/>
            <person name="William W."/>
        </authorList>
    </citation>
    <scope>NUCLEOTIDE SEQUENCE</scope>
</reference>
<comment type="caution">
    <text evidence="2">The sequence shown here is derived from an EMBL/GenBank/DDBJ whole genome shotgun (WGS) entry which is preliminary data.</text>
</comment>
<sequence>MQRAAAAALLIAITQAAWGPREALKRHEAEHDAAHAKEAAGDVAHLAEAVETRRGTVAAIKKTGVDMYGDKKAIDAVKDLQAATRRYLAAKYGQADSYTLDLQIKFPESMGGDRDVVTIETAPISLMPHAVHVFLDAAISRKGETWRCAFHRNAGHVLQAFLRAPGARGLAFQEYDAQFPHERLTLGFAGRPGGPEFYISTVDNVRNHGPGSQGSKTEADSCFAKVVSGADVVERMRKQPAPKGLGFVNNKADYIVVEDVQLRPPA</sequence>
<evidence type="ECO:0000313" key="2">
    <source>
        <dbReference type="EMBL" id="CAH0376194.1"/>
    </source>
</evidence>
<evidence type="ECO:0008006" key="4">
    <source>
        <dbReference type="Google" id="ProtNLM"/>
    </source>
</evidence>
<dbReference type="EMBL" id="CAKKNE010000005">
    <property type="protein sequence ID" value="CAH0376194.1"/>
    <property type="molecule type" value="Genomic_DNA"/>
</dbReference>
<dbReference type="OrthoDB" id="193086at2759"/>
<evidence type="ECO:0000256" key="1">
    <source>
        <dbReference type="SAM" id="SignalP"/>
    </source>
</evidence>
<protein>
    <recommendedName>
        <fullName evidence="4">PPIase cyclophilin-type domain-containing protein</fullName>
    </recommendedName>
</protein>